<protein>
    <submittedName>
        <fullName evidence="2">Helix-turn-helix transcriptional regulator</fullName>
    </submittedName>
</protein>
<dbReference type="AlphaFoldDB" id="A0AAP5IAB4"/>
<dbReference type="CDD" id="cd00093">
    <property type="entry name" value="HTH_XRE"/>
    <property type="match status" value="1"/>
</dbReference>
<evidence type="ECO:0000313" key="3">
    <source>
        <dbReference type="Proteomes" id="UP000667802"/>
    </source>
</evidence>
<dbReference type="Gene3D" id="1.10.260.40">
    <property type="entry name" value="lambda repressor-like DNA-binding domains"/>
    <property type="match status" value="1"/>
</dbReference>
<dbReference type="InterPro" id="IPR001387">
    <property type="entry name" value="Cro/C1-type_HTH"/>
</dbReference>
<proteinExistence type="predicted"/>
<evidence type="ECO:0000259" key="1">
    <source>
        <dbReference type="PROSITE" id="PS50943"/>
    </source>
</evidence>
<dbReference type="InterPro" id="IPR010982">
    <property type="entry name" value="Lambda_DNA-bd_dom_sf"/>
</dbReference>
<accession>A0AAP5IAB4</accession>
<evidence type="ECO:0000313" key="2">
    <source>
        <dbReference type="EMBL" id="MDR9897862.1"/>
    </source>
</evidence>
<dbReference type="RefSeq" id="WP_208339123.1">
    <property type="nucleotide sequence ID" value="NZ_CAWQFN010000488.1"/>
</dbReference>
<dbReference type="Proteomes" id="UP000667802">
    <property type="component" value="Unassembled WGS sequence"/>
</dbReference>
<reference evidence="3" key="1">
    <citation type="journal article" date="2021" name="Science">
        <title>Hunting the eagle killer: A cyanobacterial neurotoxin causes vacuolar myelinopathy.</title>
        <authorList>
            <person name="Breinlinger S."/>
            <person name="Phillips T.J."/>
            <person name="Haram B.N."/>
            <person name="Mares J."/>
            <person name="Martinez Yerena J.A."/>
            <person name="Hrouzek P."/>
            <person name="Sobotka R."/>
            <person name="Henderson W.M."/>
            <person name="Schmieder P."/>
            <person name="Williams S.M."/>
            <person name="Lauderdale J.D."/>
            <person name="Wilde H.D."/>
            <person name="Gerrin W."/>
            <person name="Kust A."/>
            <person name="Washington J.W."/>
            <person name="Wagner C."/>
            <person name="Geier B."/>
            <person name="Liebeke M."/>
            <person name="Enke H."/>
            <person name="Niedermeyer T.H.J."/>
            <person name="Wilde S.B."/>
        </authorList>
    </citation>
    <scope>NUCLEOTIDE SEQUENCE [LARGE SCALE GENOMIC DNA]</scope>
    <source>
        <strain evidence="3">Thurmond2011</strain>
    </source>
</reference>
<organism evidence="2 3">
    <name type="scientific">Aetokthonos hydrillicola Thurmond2011</name>
    <dbReference type="NCBI Taxonomy" id="2712845"/>
    <lineage>
        <taxon>Bacteria</taxon>
        <taxon>Bacillati</taxon>
        <taxon>Cyanobacteriota</taxon>
        <taxon>Cyanophyceae</taxon>
        <taxon>Nostocales</taxon>
        <taxon>Hapalosiphonaceae</taxon>
        <taxon>Aetokthonos</taxon>
    </lineage>
</organism>
<gene>
    <name evidence="2" type="ORF">G7B40_025335</name>
</gene>
<keyword evidence="3" id="KW-1185">Reference proteome</keyword>
<name>A0AAP5IAB4_9CYAN</name>
<comment type="caution">
    <text evidence="2">The sequence shown here is derived from an EMBL/GenBank/DDBJ whole genome shotgun (WGS) entry which is preliminary data.</text>
</comment>
<sequence>MRNLGFKLTIIRLLEEFLKERITKLDPDARLEEEIIFNNARQEVDSTFLEKYLQIPDEFWDLKYEWLQLAHKQAQNKKELQIFLNSEIQPYLDLFKDIETDKPLFISKITSDSDESDYSKSKANLKHRVGDTVFQDLDFLTRLCALRVTTELIQEMDLHNLSLSTLKNLLGGAPKPVPVTEERLREITGLPTPAPLRAGVESHYRPDKWKRDANNYGVFEAASKTNPTNRVEVFIGGEKDGDILALEAARQVIDLMGIDAAKLQLVFAAHAFNKHHLFNSKFSLKGKEIIKQIGWDKKHRLTNSEKLAELASIAFHIGRMLMQCTWVEGKPKGNKVDVSVSVSPLWVVEVDARGQKNIFTGKVDNPDEVYINVSPGPWTEKWLNRMGFKAGFALHQFGWLATEILKIDPYHDELALKLAIHLTMVSRIKVQDKNQYEHKVGTLLEAVELEARINAARQEKREAYNLKQRWDNALTLLMSMGWRVIFDDTTYPEWLKPDSQAEKPSDWKKEKIIDRLWKAKLTIKPPDPIPTLLAAKTEPLQLKPVAPTKSEPILTGTDIRKQREAKGVSQTALAEWAGKTKAWLCMVEKGKRKIGPKEAKELWAGIDFLANKSAQP</sequence>
<feature type="domain" description="HTH cro/C1-type" evidence="1">
    <location>
        <begin position="559"/>
        <end position="602"/>
    </location>
</feature>
<dbReference type="GO" id="GO:0003677">
    <property type="term" value="F:DNA binding"/>
    <property type="evidence" value="ECO:0007669"/>
    <property type="project" value="InterPro"/>
</dbReference>
<dbReference type="PROSITE" id="PS50943">
    <property type="entry name" value="HTH_CROC1"/>
    <property type="match status" value="1"/>
</dbReference>
<dbReference type="EMBL" id="JAALHA020000014">
    <property type="protein sequence ID" value="MDR9897862.1"/>
    <property type="molecule type" value="Genomic_DNA"/>
</dbReference>
<dbReference type="SUPFAM" id="SSF47413">
    <property type="entry name" value="lambda repressor-like DNA-binding domains"/>
    <property type="match status" value="1"/>
</dbReference>